<keyword evidence="2" id="KW-0472">Membrane</keyword>
<organism evidence="4 5">
    <name type="scientific">Priestia megaterium</name>
    <name type="common">Bacillus megaterium</name>
    <dbReference type="NCBI Taxonomy" id="1404"/>
    <lineage>
        <taxon>Bacteria</taxon>
        <taxon>Bacillati</taxon>
        <taxon>Bacillota</taxon>
        <taxon>Bacilli</taxon>
        <taxon>Bacillales</taxon>
        <taxon>Bacillaceae</taxon>
        <taxon>Priestia</taxon>
    </lineage>
</organism>
<dbReference type="Pfam" id="PF07423">
    <property type="entry name" value="DUF1510"/>
    <property type="match status" value="1"/>
</dbReference>
<protein>
    <submittedName>
        <fullName evidence="4">DUF1510 family protein</fullName>
    </submittedName>
</protein>
<keyword evidence="2" id="KW-0812">Transmembrane</keyword>
<feature type="region of interest" description="Disordered" evidence="1">
    <location>
        <begin position="46"/>
        <end position="153"/>
    </location>
</feature>
<feature type="transmembrane region" description="Helical" evidence="2">
    <location>
        <begin position="21"/>
        <end position="43"/>
    </location>
</feature>
<feature type="domain" description="DUF1510" evidence="3">
    <location>
        <begin position="135"/>
        <end position="227"/>
    </location>
</feature>
<dbReference type="InterPro" id="IPR009988">
    <property type="entry name" value="DUF1510"/>
</dbReference>
<evidence type="ECO:0000313" key="4">
    <source>
        <dbReference type="EMBL" id="QIZ09990.1"/>
    </source>
</evidence>
<evidence type="ECO:0000256" key="2">
    <source>
        <dbReference type="SAM" id="Phobius"/>
    </source>
</evidence>
<dbReference type="EMBL" id="CP051128">
    <property type="protein sequence ID" value="QIZ09990.1"/>
    <property type="molecule type" value="Genomic_DNA"/>
</dbReference>
<gene>
    <name evidence="4" type="ORF">HFZ78_27515</name>
</gene>
<reference evidence="4 5" key="2">
    <citation type="submission" date="2020-04" db="EMBL/GenBank/DDBJ databases">
        <authorList>
            <person name="Fomenkov A."/>
            <person name="Anton B.P."/>
            <person name="Roberts R.J."/>
        </authorList>
    </citation>
    <scope>NUCLEOTIDE SEQUENCE [LARGE SCALE GENOMIC DNA]</scope>
    <source>
        <strain evidence="4 5">S2</strain>
    </source>
</reference>
<dbReference type="Proteomes" id="UP000501868">
    <property type="component" value="Chromosome"/>
</dbReference>
<reference evidence="4 5" key="1">
    <citation type="submission" date="2020-04" db="EMBL/GenBank/DDBJ databases">
        <title>Genome-Wide Identification of 5-Methylcytosine Sites in Bacterial Genomes By High-Throughput Sequencing of MspJI Restriction Fragments.</title>
        <authorList>
            <person name="Wu V."/>
        </authorList>
    </citation>
    <scope>NUCLEOTIDE SEQUENCE [LARGE SCALE GENOMIC DNA]</scope>
    <source>
        <strain evidence="4 5">S2</strain>
    </source>
</reference>
<dbReference type="AlphaFoldDB" id="A0A6H1P8R4"/>
<feature type="compositionally biased region" description="Acidic residues" evidence="1">
    <location>
        <begin position="77"/>
        <end position="98"/>
    </location>
</feature>
<accession>A0A6H1P8R4</accession>
<sequence length="232" mass="25560">MTNDLNSNSRSGYRSKRKKTNIVLNSLIIVVLLLIIFVAYNIFATGNDNASPKKESTKTEQKENKDEQKESDTVTTNDDDSVTDPAAEEEELSEDAATPEDSSTSKETTTPDEADESQAVVTEGDGNSNVIKATENPAWQPVGTSQTGEHTPVYDESSADWQEMLNAISYATGLDKGNMTVYWLGRDRSTTNGSFGTVASKDKQQKFNVYLQWVDGQGWKPTKVEELAELNQ</sequence>
<name>A0A6H1P8R4_PRIMG</name>
<evidence type="ECO:0000313" key="5">
    <source>
        <dbReference type="Proteomes" id="UP000501868"/>
    </source>
</evidence>
<feature type="compositionally biased region" description="Basic and acidic residues" evidence="1">
    <location>
        <begin position="51"/>
        <end position="72"/>
    </location>
</feature>
<keyword evidence="2" id="KW-1133">Transmembrane helix</keyword>
<evidence type="ECO:0000256" key="1">
    <source>
        <dbReference type="SAM" id="MobiDB-lite"/>
    </source>
</evidence>
<evidence type="ECO:0000259" key="3">
    <source>
        <dbReference type="Pfam" id="PF07423"/>
    </source>
</evidence>
<proteinExistence type="predicted"/>